<accession>A0A2J7R6W8</accession>
<proteinExistence type="inferred from homology"/>
<reference evidence="4 5" key="1">
    <citation type="submission" date="2017-12" db="EMBL/GenBank/DDBJ databases">
        <title>Hemimetabolous genomes reveal molecular basis of termite eusociality.</title>
        <authorList>
            <person name="Harrison M.C."/>
            <person name="Jongepier E."/>
            <person name="Robertson H.M."/>
            <person name="Arning N."/>
            <person name="Bitard-Feildel T."/>
            <person name="Chao H."/>
            <person name="Childers C.P."/>
            <person name="Dinh H."/>
            <person name="Doddapaneni H."/>
            <person name="Dugan S."/>
            <person name="Gowin J."/>
            <person name="Greiner C."/>
            <person name="Han Y."/>
            <person name="Hu H."/>
            <person name="Hughes D.S.T."/>
            <person name="Huylmans A.-K."/>
            <person name="Kemena C."/>
            <person name="Kremer L.P.M."/>
            <person name="Lee S.L."/>
            <person name="Lopez-Ezquerra A."/>
            <person name="Mallet L."/>
            <person name="Monroy-Kuhn J.M."/>
            <person name="Moser A."/>
            <person name="Murali S.C."/>
            <person name="Muzny D.M."/>
            <person name="Otani S."/>
            <person name="Piulachs M.-D."/>
            <person name="Poelchau M."/>
            <person name="Qu J."/>
            <person name="Schaub F."/>
            <person name="Wada-Katsumata A."/>
            <person name="Worley K.C."/>
            <person name="Xie Q."/>
            <person name="Ylla G."/>
            <person name="Poulsen M."/>
            <person name="Gibbs R.A."/>
            <person name="Schal C."/>
            <person name="Richards S."/>
            <person name="Belles X."/>
            <person name="Korb J."/>
            <person name="Bornberg-Bauer E."/>
        </authorList>
    </citation>
    <scope>NUCLEOTIDE SEQUENCE [LARGE SCALE GENOMIC DNA]</scope>
    <source>
        <tissue evidence="4">Whole body</tissue>
    </source>
</reference>
<dbReference type="EMBL" id="NEVH01006749">
    <property type="protein sequence ID" value="PNF36579.1"/>
    <property type="molecule type" value="Genomic_DNA"/>
</dbReference>
<dbReference type="InterPro" id="IPR011042">
    <property type="entry name" value="6-blade_b-propeller_TolB-like"/>
</dbReference>
<organism evidence="4 5">
    <name type="scientific">Cryptotermes secundus</name>
    <dbReference type="NCBI Taxonomy" id="105785"/>
    <lineage>
        <taxon>Eukaryota</taxon>
        <taxon>Metazoa</taxon>
        <taxon>Ecdysozoa</taxon>
        <taxon>Arthropoda</taxon>
        <taxon>Hexapoda</taxon>
        <taxon>Insecta</taxon>
        <taxon>Pterygota</taxon>
        <taxon>Neoptera</taxon>
        <taxon>Polyneoptera</taxon>
        <taxon>Dictyoptera</taxon>
        <taxon>Blattodea</taxon>
        <taxon>Blattoidea</taxon>
        <taxon>Termitoidae</taxon>
        <taxon>Kalotermitidae</taxon>
        <taxon>Cryptotermitinae</taxon>
        <taxon>Cryptotermes</taxon>
    </lineage>
</organism>
<dbReference type="PANTHER" id="PTHR10009">
    <property type="entry name" value="PROTEIN YELLOW-RELATED"/>
    <property type="match status" value="1"/>
</dbReference>
<dbReference type="InParanoid" id="A0A2J7R6W8"/>
<evidence type="ECO:0000256" key="1">
    <source>
        <dbReference type="ARBA" id="ARBA00004613"/>
    </source>
</evidence>
<gene>
    <name evidence="4" type="ORF">B7P43_G15170</name>
</gene>
<dbReference type="FunCoup" id="A0A2J7R6W8">
    <property type="interactions" value="11"/>
</dbReference>
<name>A0A2J7R6W8_9NEOP</name>
<protein>
    <recommendedName>
        <fullName evidence="6">Protein yellow</fullName>
    </recommendedName>
</protein>
<evidence type="ECO:0000256" key="3">
    <source>
        <dbReference type="ARBA" id="ARBA00022525"/>
    </source>
</evidence>
<dbReference type="Gene3D" id="2.120.10.30">
    <property type="entry name" value="TolB, C-terminal domain"/>
    <property type="match status" value="1"/>
</dbReference>
<sequence length="449" mass="50956">MTVVNCIELWFILVLCVRIVTGGVLDVIFEWKELDFAYPNSRLRQEAVESQSFIPSNNVPVGLEVWKNKLFITVPRWKRGVPASLAYVYLNQTGRSSPELIPYPNWEAHDLDSVITPRFQHANRNKTCIVSPFRIRADSCDRLWVLDTGKTDILDSQEQVGPNQLLVYNLTNDKLIRRYEIPKTFTRNESVFANIAVDVKSGSCEDTFAYMADLGASSMVVYSWGTNASWRITHRYFHNDPKAGTYQVAGVNFEWTDGLFGLALSAENSSDKYRTLFFHPFSSFSEFAVSTRLLQNESLWTDPKRSNMSNHEFKWLGERESNTQSSASFLDERTGILLYTQVTRNSVGCWNSALEYTPVTQGQVAVNNITMVFPNDIKVDINRNLWLLTDRMPLFMYKSLNHSDVNFRILSAPVDRAVAGTVCARSSGVLPTPLGFILISVISSLSKMQ</sequence>
<dbReference type="STRING" id="105785.A0A2J7R6W8"/>
<dbReference type="Pfam" id="PF03022">
    <property type="entry name" value="MRJP"/>
    <property type="match status" value="1"/>
</dbReference>
<dbReference type="PANTHER" id="PTHR10009:SF12">
    <property type="entry name" value="LD43175P"/>
    <property type="match status" value="1"/>
</dbReference>
<evidence type="ECO:0000313" key="5">
    <source>
        <dbReference type="Proteomes" id="UP000235965"/>
    </source>
</evidence>
<comment type="similarity">
    <text evidence="2">Belongs to the major royal jelly protein family.</text>
</comment>
<comment type="subcellular location">
    <subcellularLocation>
        <location evidence="1">Secreted</location>
    </subcellularLocation>
</comment>
<keyword evidence="3" id="KW-0964">Secreted</keyword>
<comment type="caution">
    <text evidence="4">The sequence shown here is derived from an EMBL/GenBank/DDBJ whole genome shotgun (WGS) entry which is preliminary data.</text>
</comment>
<evidence type="ECO:0000256" key="2">
    <source>
        <dbReference type="ARBA" id="ARBA00009127"/>
    </source>
</evidence>
<dbReference type="FunFam" id="2.120.10.30:FF:000045">
    <property type="entry name" value="Blast:Protein yellow"/>
    <property type="match status" value="1"/>
</dbReference>
<dbReference type="AlphaFoldDB" id="A0A2J7R6W8"/>
<dbReference type="Proteomes" id="UP000235965">
    <property type="component" value="Unassembled WGS sequence"/>
</dbReference>
<dbReference type="OrthoDB" id="7776143at2759"/>
<evidence type="ECO:0008006" key="6">
    <source>
        <dbReference type="Google" id="ProtNLM"/>
    </source>
</evidence>
<keyword evidence="5" id="KW-1185">Reference proteome</keyword>
<dbReference type="InterPro" id="IPR017996">
    <property type="entry name" value="MRJP/yellow-related"/>
</dbReference>
<evidence type="ECO:0000313" key="4">
    <source>
        <dbReference type="EMBL" id="PNF36579.1"/>
    </source>
</evidence>
<dbReference type="GO" id="GO:0005576">
    <property type="term" value="C:extracellular region"/>
    <property type="evidence" value="ECO:0007669"/>
    <property type="project" value="UniProtKB-SubCell"/>
</dbReference>